<keyword evidence="8" id="KW-1185">Reference proteome</keyword>
<dbReference type="InterPro" id="IPR035976">
    <property type="entry name" value="Sushi/SCR/CCP_sf"/>
</dbReference>
<feature type="domain" description="Sushi" evidence="6">
    <location>
        <begin position="22"/>
        <end position="80"/>
    </location>
</feature>
<dbReference type="KEGG" id="pss:102456492"/>
<reference evidence="7" key="3">
    <citation type="submission" date="2025-08" db="UniProtKB">
        <authorList>
            <consortium name="Ensembl"/>
        </authorList>
    </citation>
    <scope>IDENTIFICATION</scope>
</reference>
<reference evidence="8" key="2">
    <citation type="journal article" date="2013" name="Nat. Genet.">
        <title>The draft genomes of soft-shell turtle and green sea turtle yield insights into the development and evolution of the turtle-specific body plan.</title>
        <authorList>
            <person name="Wang Z."/>
            <person name="Pascual-Anaya J."/>
            <person name="Zadissa A."/>
            <person name="Li W."/>
            <person name="Niimura Y."/>
            <person name="Huang Z."/>
            <person name="Li C."/>
            <person name="White S."/>
            <person name="Xiong Z."/>
            <person name="Fang D."/>
            <person name="Wang B."/>
            <person name="Ming Y."/>
            <person name="Chen Y."/>
            <person name="Zheng Y."/>
            <person name="Kuraku S."/>
            <person name="Pignatelli M."/>
            <person name="Herrero J."/>
            <person name="Beal K."/>
            <person name="Nozawa M."/>
            <person name="Li Q."/>
            <person name="Wang J."/>
            <person name="Zhang H."/>
            <person name="Yu L."/>
            <person name="Shigenobu S."/>
            <person name="Wang J."/>
            <person name="Liu J."/>
            <person name="Flicek P."/>
            <person name="Searle S."/>
            <person name="Wang J."/>
            <person name="Kuratani S."/>
            <person name="Yin Y."/>
            <person name="Aken B."/>
            <person name="Zhang G."/>
            <person name="Irie N."/>
        </authorList>
    </citation>
    <scope>NUCLEOTIDE SEQUENCE [LARGE SCALE GENOMIC DNA]</scope>
    <source>
        <strain evidence="8">Daiwa-1</strain>
    </source>
</reference>
<comment type="caution">
    <text evidence="4">Lacks conserved residue(s) required for the propagation of feature annotation.</text>
</comment>
<name>K7FG60_PELSI</name>
<protein>
    <submittedName>
        <fullName evidence="7">Coagulation factor XIII B chain-like</fullName>
    </submittedName>
</protein>
<keyword evidence="2 5" id="KW-0732">Signal</keyword>
<dbReference type="InterPro" id="IPR000436">
    <property type="entry name" value="Sushi_SCR_CCP_dom"/>
</dbReference>
<sequence>MTLLSCLIIQLFWAFCVKGQGRNCSRPPILENGDITTFLEKEYTSGSFVEFKCQKFYAMEGQNRSFCDNGKWTKAPVCLEPCTISVEEMENHTIVLNERANENTLQGVFLKRGDSLEFRCKPGYVLVTTSSESTFTVQCNENPIIYPECRAPCNITKQQLEAKNLLLSNGQRHTHLIQSEHTVEFMCSKGYTLITPSIRMCVNGHLDLPSCISETGRTCSRPPIIENGDITTFLEKQYTSGSFVEFKCQKFYAMEGQNISFCDNGKWTKAPICLEPCVISVKEMENHTVELNERANENIPQWVYLKRGDFLELRCQSGYSLATNSSESTFMVQCNENPIVYPECREIVCDLPGVVNGRFRPQRNMYRDGDVIIIICNHGFHSHVGCNIAECTKNGWIPPPRCSST</sequence>
<feature type="domain" description="Sushi" evidence="6">
    <location>
        <begin position="347"/>
        <end position="404"/>
    </location>
</feature>
<keyword evidence="1 4" id="KW-0768">Sushi</keyword>
<accession>K7FG60</accession>
<dbReference type="EMBL" id="AGCU01001999">
    <property type="status" value="NOT_ANNOTATED_CDS"/>
    <property type="molecule type" value="Genomic_DNA"/>
</dbReference>
<feature type="domain" description="Sushi" evidence="6">
    <location>
        <begin position="217"/>
        <end position="275"/>
    </location>
</feature>
<dbReference type="GeneTree" id="ENSGT00940000154967"/>
<feature type="signal peptide" evidence="5">
    <location>
        <begin position="1"/>
        <end position="21"/>
    </location>
</feature>
<evidence type="ECO:0000256" key="4">
    <source>
        <dbReference type="PROSITE-ProRule" id="PRU00302"/>
    </source>
</evidence>
<dbReference type="HOGENOM" id="CLU_020107_3_0_1"/>
<organism evidence="7 8">
    <name type="scientific">Pelodiscus sinensis</name>
    <name type="common">Chinese softshell turtle</name>
    <name type="synonym">Trionyx sinensis</name>
    <dbReference type="NCBI Taxonomy" id="13735"/>
    <lineage>
        <taxon>Eukaryota</taxon>
        <taxon>Metazoa</taxon>
        <taxon>Chordata</taxon>
        <taxon>Craniata</taxon>
        <taxon>Vertebrata</taxon>
        <taxon>Euteleostomi</taxon>
        <taxon>Archelosauria</taxon>
        <taxon>Testudinata</taxon>
        <taxon>Testudines</taxon>
        <taxon>Cryptodira</taxon>
        <taxon>Trionychia</taxon>
        <taxon>Trionychidae</taxon>
        <taxon>Pelodiscus</taxon>
    </lineage>
</organism>
<dbReference type="PANTHER" id="PTHR45785">
    <property type="entry name" value="COMPLEMENT FACTOR H-RELATED"/>
    <property type="match status" value="1"/>
</dbReference>
<feature type="disulfide bond" evidence="4">
    <location>
        <begin position="219"/>
        <end position="262"/>
    </location>
</feature>
<evidence type="ECO:0000259" key="6">
    <source>
        <dbReference type="PROSITE" id="PS50923"/>
    </source>
</evidence>
<dbReference type="SMART" id="SM00032">
    <property type="entry name" value="CCP"/>
    <property type="match status" value="5"/>
</dbReference>
<dbReference type="Ensembl" id="ENSPSIT00000007061.1">
    <property type="protein sequence ID" value="ENSPSIP00000007020.1"/>
    <property type="gene ID" value="ENSPSIG00000006492.1"/>
</dbReference>
<dbReference type="Pfam" id="PF00084">
    <property type="entry name" value="Sushi"/>
    <property type="match status" value="3"/>
</dbReference>
<dbReference type="GeneID" id="102456492"/>
<dbReference type="Gene3D" id="2.10.70.10">
    <property type="entry name" value="Complement Module, domain 1"/>
    <property type="match status" value="6"/>
</dbReference>
<dbReference type="FunFam" id="2.10.70.10:FF:000026">
    <property type="entry name" value="Complement inhibitory factor H"/>
    <property type="match status" value="2"/>
</dbReference>
<proteinExistence type="predicted"/>
<evidence type="ECO:0000256" key="3">
    <source>
        <dbReference type="ARBA" id="ARBA00023157"/>
    </source>
</evidence>
<dbReference type="eggNOG" id="ENOG502T2D8">
    <property type="taxonomic scope" value="Eukaryota"/>
</dbReference>
<feature type="disulfide bond" evidence="4">
    <location>
        <begin position="24"/>
        <end position="67"/>
    </location>
</feature>
<dbReference type="EMBL" id="AGCU01002000">
    <property type="status" value="NOT_ANNOTATED_CDS"/>
    <property type="molecule type" value="Genomic_DNA"/>
</dbReference>
<dbReference type="EMBL" id="AGCU01001998">
    <property type="status" value="NOT_ANNOTATED_CDS"/>
    <property type="molecule type" value="Genomic_DNA"/>
</dbReference>
<keyword evidence="3 4" id="KW-1015">Disulfide bond</keyword>
<dbReference type="OMA" id="KFYAMEG"/>
<evidence type="ECO:0000256" key="2">
    <source>
        <dbReference type="ARBA" id="ARBA00022729"/>
    </source>
</evidence>
<dbReference type="OrthoDB" id="10051774at2759"/>
<dbReference type="PROSITE" id="PS50923">
    <property type="entry name" value="SUSHI"/>
    <property type="match status" value="3"/>
</dbReference>
<evidence type="ECO:0000256" key="5">
    <source>
        <dbReference type="SAM" id="SignalP"/>
    </source>
</evidence>
<feature type="chain" id="PRO_5003905158" evidence="5">
    <location>
        <begin position="22"/>
        <end position="405"/>
    </location>
</feature>
<dbReference type="PANTHER" id="PTHR45785:SF7">
    <property type="entry name" value="COMPLEMENT FACTOR H"/>
    <property type="match status" value="1"/>
</dbReference>
<evidence type="ECO:0000256" key="1">
    <source>
        <dbReference type="ARBA" id="ARBA00022659"/>
    </source>
</evidence>
<dbReference type="SUPFAM" id="SSF57535">
    <property type="entry name" value="Complement control module/SCR domain"/>
    <property type="match status" value="6"/>
</dbReference>
<dbReference type="InterPro" id="IPR051503">
    <property type="entry name" value="ComplSys_Reg/VirEntry_Med"/>
</dbReference>
<dbReference type="RefSeq" id="XP_006110492.1">
    <property type="nucleotide sequence ID" value="XM_006110430.3"/>
</dbReference>
<reference evidence="8" key="1">
    <citation type="submission" date="2011-10" db="EMBL/GenBank/DDBJ databases">
        <authorList>
            <consortium name="Soft-shell Turtle Genome Consortium"/>
        </authorList>
    </citation>
    <scope>NUCLEOTIDE SEQUENCE [LARGE SCALE GENOMIC DNA]</scope>
    <source>
        <strain evidence="8">Daiwa-1</strain>
    </source>
</reference>
<evidence type="ECO:0000313" key="8">
    <source>
        <dbReference type="Proteomes" id="UP000007267"/>
    </source>
</evidence>
<dbReference type="AlphaFoldDB" id="K7FG60"/>
<evidence type="ECO:0000313" key="7">
    <source>
        <dbReference type="Ensembl" id="ENSPSIP00000007020.1"/>
    </source>
</evidence>
<dbReference type="CDD" id="cd00033">
    <property type="entry name" value="CCP"/>
    <property type="match status" value="3"/>
</dbReference>
<dbReference type="Proteomes" id="UP000007267">
    <property type="component" value="Unassembled WGS sequence"/>
</dbReference>
<reference evidence="7" key="4">
    <citation type="submission" date="2025-09" db="UniProtKB">
        <authorList>
            <consortium name="Ensembl"/>
        </authorList>
    </citation>
    <scope>IDENTIFICATION</scope>
</reference>